<gene>
    <name evidence="1" type="ORF">KHLLAP_LOCUS4359</name>
</gene>
<dbReference type="EMBL" id="CAUWAG010000006">
    <property type="protein sequence ID" value="CAJ2503891.1"/>
    <property type="molecule type" value="Genomic_DNA"/>
</dbReference>
<evidence type="ECO:0000313" key="2">
    <source>
        <dbReference type="Proteomes" id="UP001295740"/>
    </source>
</evidence>
<dbReference type="AlphaFoldDB" id="A0AAI8VFV9"/>
<organism evidence="1 2">
    <name type="scientific">Anthostomella pinea</name>
    <dbReference type="NCBI Taxonomy" id="933095"/>
    <lineage>
        <taxon>Eukaryota</taxon>
        <taxon>Fungi</taxon>
        <taxon>Dikarya</taxon>
        <taxon>Ascomycota</taxon>
        <taxon>Pezizomycotina</taxon>
        <taxon>Sordariomycetes</taxon>
        <taxon>Xylariomycetidae</taxon>
        <taxon>Xylariales</taxon>
        <taxon>Xylariaceae</taxon>
        <taxon>Anthostomella</taxon>
    </lineage>
</organism>
<comment type="caution">
    <text evidence="1">The sequence shown here is derived from an EMBL/GenBank/DDBJ whole genome shotgun (WGS) entry which is preliminary data.</text>
</comment>
<dbReference type="Proteomes" id="UP001295740">
    <property type="component" value="Unassembled WGS sequence"/>
</dbReference>
<protein>
    <submittedName>
        <fullName evidence="1">Uu.00g112850.m01.CDS01</fullName>
    </submittedName>
</protein>
<keyword evidence="2" id="KW-1185">Reference proteome</keyword>
<evidence type="ECO:0000313" key="1">
    <source>
        <dbReference type="EMBL" id="CAJ2503891.1"/>
    </source>
</evidence>
<accession>A0AAI8VFV9</accession>
<sequence>MPQVALSTMIAASPPCWQPPGLSASKQNLFRLQGNDNLRALDVRITYFEAANSQEMMRPLKRLLMSCPNLGRLKLVIAYPSGGCVVEGPSRQYYGLGFQDGERLPSLEELAPTTYPFGDERRTEGYPEKGTEIHYWASNMDWSLLFCSPKLVALEVFDHYDDDWYPEAIQSFYLHVPAALRSISTTTLKTVTLEGIIRHADTLEELRIHQAEAEAHQPSWESGAVDLASLKRIQQECRKIATLTLDVPRSGGWPYAAFDVLASFPALRELEIWFDIGLCDADRPVKPYVTISAARHIFEYLLSGRPSGSSQLQTVTLHSDAPYWPESGWLQSPESYWAHYNSTLFHCRISELDDEAILGLFSVECPKVAAAEKRQKV</sequence>
<name>A0AAI8VFV9_9PEZI</name>
<proteinExistence type="predicted"/>
<reference evidence="1" key="1">
    <citation type="submission" date="2023-10" db="EMBL/GenBank/DDBJ databases">
        <authorList>
            <person name="Hackl T."/>
        </authorList>
    </citation>
    <scope>NUCLEOTIDE SEQUENCE</scope>
</reference>